<feature type="domain" description="RNA polymerase sigma factor 70 region 4 type 2" evidence="6">
    <location>
        <begin position="146"/>
        <end position="198"/>
    </location>
</feature>
<protein>
    <submittedName>
        <fullName evidence="7">Sigma-70 family RNA polymerase sigma factor</fullName>
    </submittedName>
</protein>
<dbReference type="Gene3D" id="1.10.1740.10">
    <property type="match status" value="1"/>
</dbReference>
<proteinExistence type="inferred from homology"/>
<evidence type="ECO:0000259" key="6">
    <source>
        <dbReference type="Pfam" id="PF08281"/>
    </source>
</evidence>
<comment type="similarity">
    <text evidence="1">Belongs to the sigma-70 factor family. ECF subfamily.</text>
</comment>
<keyword evidence="4" id="KW-0238">DNA-binding</keyword>
<dbReference type="CDD" id="cd06171">
    <property type="entry name" value="Sigma70_r4"/>
    <property type="match status" value="1"/>
</dbReference>
<dbReference type="Gene3D" id="1.10.10.10">
    <property type="entry name" value="Winged helix-like DNA-binding domain superfamily/Winged helix DNA-binding domain"/>
    <property type="match status" value="1"/>
</dbReference>
<dbReference type="InterPro" id="IPR036388">
    <property type="entry name" value="WH-like_DNA-bd_sf"/>
</dbReference>
<organism evidence="7">
    <name type="scientific">Singulisphaera sp. Ch08</name>
    <dbReference type="NCBI Taxonomy" id="3120278"/>
    <lineage>
        <taxon>Bacteria</taxon>
        <taxon>Pseudomonadati</taxon>
        <taxon>Planctomycetota</taxon>
        <taxon>Planctomycetia</taxon>
        <taxon>Isosphaerales</taxon>
        <taxon>Isosphaeraceae</taxon>
        <taxon>Singulisphaera</taxon>
    </lineage>
</organism>
<dbReference type="AlphaFoldDB" id="A0AAU7CEM4"/>
<evidence type="ECO:0000256" key="4">
    <source>
        <dbReference type="ARBA" id="ARBA00023125"/>
    </source>
</evidence>
<dbReference type="GO" id="GO:0016987">
    <property type="term" value="F:sigma factor activity"/>
    <property type="evidence" value="ECO:0007669"/>
    <property type="project" value="UniProtKB-KW"/>
</dbReference>
<dbReference type="InterPro" id="IPR013325">
    <property type="entry name" value="RNA_pol_sigma_r2"/>
</dbReference>
<dbReference type="RefSeq" id="WP_406696264.1">
    <property type="nucleotide sequence ID" value="NZ_CP155447.1"/>
</dbReference>
<dbReference type="InterPro" id="IPR014326">
    <property type="entry name" value="RNA_pol_sigma-70_Plancto"/>
</dbReference>
<keyword evidence="3" id="KW-0731">Sigma factor</keyword>
<keyword evidence="2" id="KW-0805">Transcription regulation</keyword>
<dbReference type="Pfam" id="PF08281">
    <property type="entry name" value="Sigma70_r4_2"/>
    <property type="match status" value="1"/>
</dbReference>
<dbReference type="SUPFAM" id="SSF88659">
    <property type="entry name" value="Sigma3 and sigma4 domains of RNA polymerase sigma factors"/>
    <property type="match status" value="1"/>
</dbReference>
<gene>
    <name evidence="7" type="ORF">V5E97_35280</name>
</gene>
<dbReference type="GO" id="GO:0003677">
    <property type="term" value="F:DNA binding"/>
    <property type="evidence" value="ECO:0007669"/>
    <property type="project" value="UniProtKB-KW"/>
</dbReference>
<keyword evidence="5" id="KW-0804">Transcription</keyword>
<dbReference type="PANTHER" id="PTHR43133">
    <property type="entry name" value="RNA POLYMERASE ECF-TYPE SIGMA FACTO"/>
    <property type="match status" value="1"/>
</dbReference>
<evidence type="ECO:0000256" key="1">
    <source>
        <dbReference type="ARBA" id="ARBA00010641"/>
    </source>
</evidence>
<evidence type="ECO:0000256" key="5">
    <source>
        <dbReference type="ARBA" id="ARBA00023163"/>
    </source>
</evidence>
<accession>A0AAU7CEM4</accession>
<dbReference type="EMBL" id="CP155447">
    <property type="protein sequence ID" value="XBH03530.1"/>
    <property type="molecule type" value="Genomic_DNA"/>
</dbReference>
<dbReference type="PANTHER" id="PTHR43133:SF8">
    <property type="entry name" value="RNA POLYMERASE SIGMA FACTOR HI_1459-RELATED"/>
    <property type="match status" value="1"/>
</dbReference>
<evidence type="ECO:0000256" key="2">
    <source>
        <dbReference type="ARBA" id="ARBA00023015"/>
    </source>
</evidence>
<dbReference type="GO" id="GO:0006352">
    <property type="term" value="P:DNA-templated transcription initiation"/>
    <property type="evidence" value="ECO:0007669"/>
    <property type="project" value="InterPro"/>
</dbReference>
<dbReference type="SUPFAM" id="SSF88946">
    <property type="entry name" value="Sigma2 domain of RNA polymerase sigma factors"/>
    <property type="match status" value="1"/>
</dbReference>
<dbReference type="InterPro" id="IPR014284">
    <property type="entry name" value="RNA_pol_sigma-70_dom"/>
</dbReference>
<evidence type="ECO:0000256" key="3">
    <source>
        <dbReference type="ARBA" id="ARBA00023082"/>
    </source>
</evidence>
<dbReference type="InterPro" id="IPR039425">
    <property type="entry name" value="RNA_pol_sigma-70-like"/>
</dbReference>
<dbReference type="NCBIfam" id="TIGR02984">
    <property type="entry name" value="Sig-70_plancto1"/>
    <property type="match status" value="1"/>
</dbReference>
<dbReference type="InterPro" id="IPR013249">
    <property type="entry name" value="RNA_pol_sigma70_r4_t2"/>
</dbReference>
<reference evidence="7" key="1">
    <citation type="submission" date="2024-05" db="EMBL/GenBank/DDBJ databases">
        <title>Planctomycetes of the genus Singulisphaera possess chitinolytic capabilities.</title>
        <authorList>
            <person name="Ivanova A."/>
        </authorList>
    </citation>
    <scope>NUCLEOTIDE SEQUENCE</scope>
    <source>
        <strain evidence="7">Ch08T</strain>
    </source>
</reference>
<sequence length="214" mass="24212">MMTGPPEIEELLRRAGDGDEGAVTELFDRYRKRLRQMIRLRLDRRLQGRVDPSDVLQDAFIDLTEQLPSYFTRPDLPFFLWLRLLAGQRLMRVHRHHLGAAMRDAGREVSLYKGALPQASSVSLAAQLLGRFTSASQAAVRAERQLQLQSAINGMDEIDREMIALRHFEELSNSEIAAILGLSKAAASNRYVRAMVRLQTILESLPGFLDRPGE</sequence>
<dbReference type="NCBIfam" id="TIGR02937">
    <property type="entry name" value="sigma70-ECF"/>
    <property type="match status" value="1"/>
</dbReference>
<dbReference type="InterPro" id="IPR013324">
    <property type="entry name" value="RNA_pol_sigma_r3/r4-like"/>
</dbReference>
<evidence type="ECO:0000313" key="7">
    <source>
        <dbReference type="EMBL" id="XBH03530.1"/>
    </source>
</evidence>
<name>A0AAU7CEM4_9BACT</name>